<dbReference type="AlphaFoldDB" id="A0ABD4XLA2"/>
<organism evidence="1 2">
    <name type="scientific">Weissella paramesenteroides</name>
    <name type="common">Leuconostoc paramesenteroides</name>
    <dbReference type="NCBI Taxonomy" id="1249"/>
    <lineage>
        <taxon>Bacteria</taxon>
        <taxon>Bacillati</taxon>
        <taxon>Bacillota</taxon>
        <taxon>Bacilli</taxon>
        <taxon>Lactobacillales</taxon>
        <taxon>Lactobacillaceae</taxon>
        <taxon>Weissella</taxon>
    </lineage>
</organism>
<sequence>MTKKYETVVILDTGKYVRSLEDEYHPEWRKADVPNTTYIKFQEEIR</sequence>
<accession>A0ABD4XLA2</accession>
<dbReference type="RefSeq" id="WP_277362561.1">
    <property type="nucleotide sequence ID" value="NZ_JAANXN010000016.1"/>
</dbReference>
<name>A0ABD4XLA2_WEIPA</name>
<protein>
    <submittedName>
        <fullName evidence="1">Uncharacterized protein</fullName>
    </submittedName>
</protein>
<gene>
    <name evidence="1" type="ORF">G9403_09950</name>
</gene>
<dbReference type="EMBL" id="JAANXN010000016">
    <property type="protein sequence ID" value="MDF8371942.1"/>
    <property type="molecule type" value="Genomic_DNA"/>
</dbReference>
<dbReference type="Proteomes" id="UP001215461">
    <property type="component" value="Unassembled WGS sequence"/>
</dbReference>
<proteinExistence type="predicted"/>
<reference evidence="1 2" key="1">
    <citation type="submission" date="2020-03" db="EMBL/GenBank/DDBJ databases">
        <title>Comparative genomics of Weissella paramesenteroides.</title>
        <authorList>
            <person name="Kant R."/>
            <person name="Takala T."/>
            <person name="Saris P."/>
        </authorList>
    </citation>
    <scope>NUCLEOTIDE SEQUENCE [LARGE SCALE GENOMIC DNA]</scope>
    <source>
        <strain evidence="1 2">SJ27-4</strain>
    </source>
</reference>
<comment type="caution">
    <text evidence="1">The sequence shown here is derived from an EMBL/GenBank/DDBJ whole genome shotgun (WGS) entry which is preliminary data.</text>
</comment>
<evidence type="ECO:0000313" key="2">
    <source>
        <dbReference type="Proteomes" id="UP001215461"/>
    </source>
</evidence>
<evidence type="ECO:0000313" key="1">
    <source>
        <dbReference type="EMBL" id="MDF8371942.1"/>
    </source>
</evidence>